<evidence type="ECO:0000256" key="1">
    <source>
        <dbReference type="SAM" id="Phobius"/>
    </source>
</evidence>
<sequence length="433" mass="51951">MENHRRYLCRELWPYKNLQFYHQLFWRIFSTANNHPDCIRYFHWILLIQFTACIRYILLSIYPFNNEIRILLCDYFAIQFRCRQANLLLVPLILFVEVYRILYLENNSKIFALLKGVLLPTELYPDRPNVLPCHHLDNVKRHAVNILNVLQIFIFVFLLAFLSVHFRIYRWLWLAFNLGQKQSAKDWTSKILESLGIFFIVEFNICWFFADLFVKIRILICSVSIISTYTRIFFVKFNHIKKIIELKSSKRLTNACLDEFFHQHTNLASKIFIFDRTISKIFVWIMFSCLPFNLYLAAWILVNINQKITQDHLAAYALFLATIIGVFGMHYTFALYPDCIHKKSGVMKLIQLNAGCYYRRRNTYAINLKNHLKMCNYIEKFHVKNRYGISYYNSELVTLNSFFKYLIIYCKFLLCAYKLISPNKQKYLSESLF</sequence>
<feature type="transmembrane region" description="Helical" evidence="1">
    <location>
        <begin position="314"/>
        <end position="336"/>
    </location>
</feature>
<feature type="transmembrane region" description="Helical" evidence="1">
    <location>
        <begin position="146"/>
        <end position="169"/>
    </location>
</feature>
<proteinExistence type="predicted"/>
<reference evidence="4" key="1">
    <citation type="journal article" date="2020" name="PLoS Negl. Trop. Dis.">
        <title>High-quality nuclear genome for Sarcoptes scabiei-A critical resource for a neglected parasite.</title>
        <authorList>
            <person name="Korhonen P.K."/>
            <person name="Gasser R.B."/>
            <person name="Ma G."/>
            <person name="Wang T."/>
            <person name="Stroehlein A.J."/>
            <person name="Young N.D."/>
            <person name="Ang C.S."/>
            <person name="Fernando D.D."/>
            <person name="Lu H.C."/>
            <person name="Taylor S."/>
            <person name="Reynolds S.L."/>
            <person name="Mofiz E."/>
            <person name="Najaraj S.H."/>
            <person name="Gowda H."/>
            <person name="Madugundu A."/>
            <person name="Renuse S."/>
            <person name="Holt D."/>
            <person name="Pandey A."/>
            <person name="Papenfuss A.T."/>
            <person name="Fischer K."/>
        </authorList>
    </citation>
    <scope>NUCLEOTIDE SEQUENCE [LARGE SCALE GENOMIC DNA]</scope>
</reference>
<reference evidence="2" key="2">
    <citation type="submission" date="2020-01" db="EMBL/GenBank/DDBJ databases">
        <authorList>
            <person name="Korhonen P.K.K."/>
            <person name="Guangxu M.G."/>
            <person name="Wang T.W."/>
            <person name="Stroehlein A.J.S."/>
            <person name="Young N.D."/>
            <person name="Ang C.-S.A."/>
            <person name="Fernando D.W.F."/>
            <person name="Lu H.L."/>
            <person name="Taylor S.T."/>
            <person name="Ehtesham M.E.M."/>
            <person name="Najaraj S.H.N."/>
            <person name="Harsha G.H.G."/>
            <person name="Madugundu A.M."/>
            <person name="Renuse S.R."/>
            <person name="Holt D.H."/>
            <person name="Pandey A.P."/>
            <person name="Papenfuss A.P."/>
            <person name="Gasser R.B.G."/>
            <person name="Fischer K.F."/>
        </authorList>
    </citation>
    <scope>NUCLEOTIDE SEQUENCE</scope>
    <source>
        <strain evidence="2">SSS_KF_BRIS2020</strain>
    </source>
</reference>
<feature type="transmembrane region" description="Helical" evidence="1">
    <location>
        <begin position="190"/>
        <end position="210"/>
    </location>
</feature>
<protein>
    <submittedName>
        <fullName evidence="2 3">Uncharacterized protein</fullName>
    </submittedName>
</protein>
<reference evidence="3" key="3">
    <citation type="submission" date="2022-06" db="UniProtKB">
        <authorList>
            <consortium name="EnsemblMetazoa"/>
        </authorList>
    </citation>
    <scope>IDENTIFICATION</scope>
</reference>
<evidence type="ECO:0000313" key="2">
    <source>
        <dbReference type="EMBL" id="KAF7495359.1"/>
    </source>
</evidence>
<keyword evidence="1" id="KW-1133">Transmembrane helix</keyword>
<accession>A0A834VHC4</accession>
<feature type="transmembrane region" description="Helical" evidence="1">
    <location>
        <begin position="216"/>
        <end position="234"/>
    </location>
</feature>
<dbReference type="EnsemblMetazoa" id="SSS_7073s_mrna">
    <property type="protein sequence ID" value="KAF7495359.1"/>
    <property type="gene ID" value="SSS_7073"/>
</dbReference>
<organism evidence="2">
    <name type="scientific">Sarcoptes scabiei</name>
    <name type="common">Itch mite</name>
    <name type="synonym">Acarus scabiei</name>
    <dbReference type="NCBI Taxonomy" id="52283"/>
    <lineage>
        <taxon>Eukaryota</taxon>
        <taxon>Metazoa</taxon>
        <taxon>Ecdysozoa</taxon>
        <taxon>Arthropoda</taxon>
        <taxon>Chelicerata</taxon>
        <taxon>Arachnida</taxon>
        <taxon>Acari</taxon>
        <taxon>Acariformes</taxon>
        <taxon>Sarcoptiformes</taxon>
        <taxon>Astigmata</taxon>
        <taxon>Psoroptidia</taxon>
        <taxon>Sarcoptoidea</taxon>
        <taxon>Sarcoptidae</taxon>
        <taxon>Sarcoptinae</taxon>
        <taxon>Sarcoptes</taxon>
    </lineage>
</organism>
<name>A0A834VHC4_SARSC</name>
<feature type="transmembrane region" description="Helical" evidence="1">
    <location>
        <begin position="41"/>
        <end position="64"/>
    </location>
</feature>
<keyword evidence="1" id="KW-0472">Membrane</keyword>
<dbReference type="EMBL" id="WVUK01000048">
    <property type="protein sequence ID" value="KAF7495359.1"/>
    <property type="molecule type" value="Genomic_DNA"/>
</dbReference>
<keyword evidence="1" id="KW-0812">Transmembrane</keyword>
<evidence type="ECO:0000313" key="4">
    <source>
        <dbReference type="Proteomes" id="UP000070412"/>
    </source>
</evidence>
<dbReference type="OrthoDB" id="10577272at2759"/>
<keyword evidence="4" id="KW-1185">Reference proteome</keyword>
<dbReference type="AlphaFoldDB" id="A0A834VHC4"/>
<gene>
    <name evidence="2" type="ORF">SSS_7073</name>
</gene>
<evidence type="ECO:0000313" key="3">
    <source>
        <dbReference type="EnsemblMetazoa" id="KAF7495359.1"/>
    </source>
</evidence>
<dbReference type="Proteomes" id="UP000070412">
    <property type="component" value="Unassembled WGS sequence"/>
</dbReference>
<feature type="transmembrane region" description="Helical" evidence="1">
    <location>
        <begin position="281"/>
        <end position="302"/>
    </location>
</feature>
<feature type="transmembrane region" description="Helical" evidence="1">
    <location>
        <begin position="85"/>
        <end position="103"/>
    </location>
</feature>